<keyword evidence="3" id="KW-0614">Plasmid</keyword>
<proteinExistence type="predicted"/>
<evidence type="ECO:0008006" key="5">
    <source>
        <dbReference type="Google" id="ProtNLM"/>
    </source>
</evidence>
<accession>A0ABZ1E329</accession>
<keyword evidence="2" id="KW-0081">Bacteriolytic enzyme</keyword>
<dbReference type="Gene3D" id="1.10.530.40">
    <property type="match status" value="1"/>
</dbReference>
<evidence type="ECO:0000256" key="2">
    <source>
        <dbReference type="ARBA" id="ARBA00022638"/>
    </source>
</evidence>
<dbReference type="InterPro" id="IPR023347">
    <property type="entry name" value="Lysozyme_dom_sf"/>
</dbReference>
<organism evidence="3 4">
    <name type="scientific">Thioclava litoralis</name>
    <dbReference type="NCBI Taxonomy" id="3076557"/>
    <lineage>
        <taxon>Bacteria</taxon>
        <taxon>Pseudomonadati</taxon>
        <taxon>Pseudomonadota</taxon>
        <taxon>Alphaproteobacteria</taxon>
        <taxon>Rhodobacterales</taxon>
        <taxon>Paracoccaceae</taxon>
        <taxon>Thioclava</taxon>
    </lineage>
</organism>
<evidence type="ECO:0000313" key="4">
    <source>
        <dbReference type="Proteomes" id="UP001623290"/>
    </source>
</evidence>
<dbReference type="RefSeq" id="WP_330647221.1">
    <property type="nucleotide sequence ID" value="NZ_CP135444.1"/>
</dbReference>
<dbReference type="Proteomes" id="UP001623290">
    <property type="component" value="Plasmid unnamed1"/>
</dbReference>
<keyword evidence="4" id="KW-1185">Reference proteome</keyword>
<keyword evidence="1" id="KW-0929">Antimicrobial</keyword>
<geneLocation type="plasmid" evidence="3 4">
    <name>unnamed1</name>
</geneLocation>
<reference evidence="3 4" key="1">
    <citation type="submission" date="2023-09" db="EMBL/GenBank/DDBJ databases">
        <title>Thioclava shenzhenensis sp. nov., a multidrug resistant bacteria-antagonizing species isolated from coastal seawater.</title>
        <authorList>
            <person name="Long M."/>
        </authorList>
    </citation>
    <scope>NUCLEOTIDE SEQUENCE [LARGE SCALE GENOMIC DNA]</scope>
    <source>
        <strain evidence="3 4">FTW29</strain>
        <plasmid evidence="3 4">unnamed1</plasmid>
    </source>
</reference>
<dbReference type="EMBL" id="CP135444">
    <property type="protein sequence ID" value="WRY35449.1"/>
    <property type="molecule type" value="Genomic_DNA"/>
</dbReference>
<evidence type="ECO:0000256" key="1">
    <source>
        <dbReference type="ARBA" id="ARBA00022529"/>
    </source>
</evidence>
<gene>
    <name evidence="3" type="ORF">RPE78_14445</name>
</gene>
<name>A0ABZ1E329_9RHOB</name>
<evidence type="ECO:0000313" key="3">
    <source>
        <dbReference type="EMBL" id="WRY35449.1"/>
    </source>
</evidence>
<protein>
    <recommendedName>
        <fullName evidence="5">Pesticin C-terminal domain-containing protein</fullName>
    </recommendedName>
</protein>
<sequence length="217" mass="23877">MADVQPLSNVQIAPTKGSLTWNSEGTEGGYYHSRRLHVPSSASGLTIGRGYDMKEKTKTKIMADLKRAGVSTENATLIAGAAGKSGAQAEKFITDNKLEKFEISQQGQKVLFDISYAETEAVVMRICSKADTVATYGAVNWGKLHGAIKEMLVDLKFRGDYDPRSRKFLQKHVAANDLAAFGAEIVKRMNWLGVPQDRFQRRKTFMEKAMKAAKVAA</sequence>
<dbReference type="CDD" id="cd16903">
    <property type="entry name" value="pesticin_lyz-like"/>
    <property type="match status" value="1"/>
</dbReference>